<sequence length="104" mass="12308">METNEQRLSTTQTPTTITQHSKEIADQNRSFFYAFSSLSYRTPPTVLIVKYTGISRLTQHRLTLFYYNVCYVHYLTTRLDDCHSYALIINQQSLIQRRIYSCEL</sequence>
<dbReference type="OrthoDB" id="10380108at2759"/>
<accession>A0A0V1KS84</accession>
<organism evidence="2 3">
    <name type="scientific">Trichinella nativa</name>
    <dbReference type="NCBI Taxonomy" id="6335"/>
    <lineage>
        <taxon>Eukaryota</taxon>
        <taxon>Metazoa</taxon>
        <taxon>Ecdysozoa</taxon>
        <taxon>Nematoda</taxon>
        <taxon>Enoplea</taxon>
        <taxon>Dorylaimia</taxon>
        <taxon>Trichinellida</taxon>
        <taxon>Trichinellidae</taxon>
        <taxon>Trichinella</taxon>
    </lineage>
</organism>
<gene>
    <name evidence="2" type="ORF">T02_14905</name>
</gene>
<name>A0A0V1KS84_9BILA</name>
<dbReference type="Proteomes" id="UP000054721">
    <property type="component" value="Unassembled WGS sequence"/>
</dbReference>
<proteinExistence type="predicted"/>
<dbReference type="AlphaFoldDB" id="A0A0V1KS84"/>
<feature type="region of interest" description="Disordered" evidence="1">
    <location>
        <begin position="1"/>
        <end position="20"/>
    </location>
</feature>
<keyword evidence="3" id="KW-1185">Reference proteome</keyword>
<reference evidence="2 3" key="1">
    <citation type="submission" date="2015-05" db="EMBL/GenBank/DDBJ databases">
        <title>Evolution of Trichinella species and genotypes.</title>
        <authorList>
            <person name="Korhonen P.K."/>
            <person name="Edoardo P."/>
            <person name="Giuseppe L.R."/>
            <person name="Gasser R.B."/>
        </authorList>
    </citation>
    <scope>NUCLEOTIDE SEQUENCE [LARGE SCALE GENOMIC DNA]</scope>
    <source>
        <strain evidence="2">ISS10</strain>
    </source>
</reference>
<evidence type="ECO:0000313" key="3">
    <source>
        <dbReference type="Proteomes" id="UP000054721"/>
    </source>
</evidence>
<dbReference type="EMBL" id="JYDW01000272">
    <property type="protein sequence ID" value="KRZ50251.1"/>
    <property type="molecule type" value="Genomic_DNA"/>
</dbReference>
<feature type="compositionally biased region" description="Low complexity" evidence="1">
    <location>
        <begin position="10"/>
        <end position="19"/>
    </location>
</feature>
<protein>
    <submittedName>
        <fullName evidence="2">Uncharacterized protein</fullName>
    </submittedName>
</protein>
<comment type="caution">
    <text evidence="2">The sequence shown here is derived from an EMBL/GenBank/DDBJ whole genome shotgun (WGS) entry which is preliminary data.</text>
</comment>
<evidence type="ECO:0000256" key="1">
    <source>
        <dbReference type="SAM" id="MobiDB-lite"/>
    </source>
</evidence>
<evidence type="ECO:0000313" key="2">
    <source>
        <dbReference type="EMBL" id="KRZ50251.1"/>
    </source>
</evidence>